<dbReference type="GeneID" id="36831673"/>
<dbReference type="InterPro" id="IPR027396">
    <property type="entry name" value="DsrEFH-like"/>
</dbReference>
<gene>
    <name evidence="1" type="ORF">DFR85_05915</name>
</gene>
<dbReference type="PANTHER" id="PTHR37691:SF1">
    <property type="entry name" value="BLR3518 PROTEIN"/>
    <property type="match status" value="1"/>
</dbReference>
<dbReference type="SUPFAM" id="SSF75169">
    <property type="entry name" value="DsrEFH-like"/>
    <property type="match status" value="1"/>
</dbReference>
<dbReference type="PANTHER" id="PTHR37691">
    <property type="entry name" value="BLR3518 PROTEIN"/>
    <property type="match status" value="1"/>
</dbReference>
<dbReference type="Proteomes" id="UP000248044">
    <property type="component" value="Chromosome"/>
</dbReference>
<dbReference type="OrthoDB" id="57062at2157"/>
<keyword evidence="2" id="KW-1185">Reference proteome</keyword>
<dbReference type="Pfam" id="PF02635">
    <property type="entry name" value="DsrE"/>
    <property type="match status" value="1"/>
</dbReference>
<dbReference type="Gene3D" id="3.40.1260.10">
    <property type="entry name" value="DsrEFH-like"/>
    <property type="match status" value="1"/>
</dbReference>
<sequence length="108" mass="12052">MKVVVQVSDNSRALQAMKSVLNLRNDIKDAEIEVVFHQDAIRSLIKGNENENTINELFKNNVAVVGCRNSMTALGIKDEQLIEGIKIVTAGVGEIVRKQSEGWIYLRL</sequence>
<accession>A0A2U9IDZ8</accession>
<protein>
    <submittedName>
        <fullName evidence="1">Sulfur reductase DrsE</fullName>
    </submittedName>
</protein>
<name>A0A2U9IDZ8_9CREN</name>
<dbReference type="AlphaFoldDB" id="A0A2U9IDZ8"/>
<evidence type="ECO:0000313" key="1">
    <source>
        <dbReference type="EMBL" id="AWR94196.1"/>
    </source>
</evidence>
<organism evidence="1 2">
    <name type="scientific">Acidianus brierleyi</name>
    <dbReference type="NCBI Taxonomy" id="41673"/>
    <lineage>
        <taxon>Archaea</taxon>
        <taxon>Thermoproteota</taxon>
        <taxon>Thermoprotei</taxon>
        <taxon>Sulfolobales</taxon>
        <taxon>Sulfolobaceae</taxon>
        <taxon>Acidianus</taxon>
    </lineage>
</organism>
<dbReference type="EMBL" id="CP029289">
    <property type="protein sequence ID" value="AWR94196.1"/>
    <property type="molecule type" value="Genomic_DNA"/>
</dbReference>
<dbReference type="InterPro" id="IPR003787">
    <property type="entry name" value="Sulphur_relay_DsrE/F-like"/>
</dbReference>
<proteinExistence type="predicted"/>
<dbReference type="KEGG" id="abri:DFR85_05915"/>
<reference evidence="1 2" key="1">
    <citation type="submission" date="2018-05" db="EMBL/GenBank/DDBJ databases">
        <title>Complete Genome Sequences of Extremely Thermoacidophilic, Metal-Mobilizing Type-Strain Members of the Archaeal Family Sulfolobaceae: Acidianus brierleyi DSM-1651T, Acidianus sulfidivorans DSM-18786T, Metallosphaera hakonensis DSM-7519T, and Metallosphaera prunae DSM-10039T.</title>
        <authorList>
            <person name="Counts J.A."/>
            <person name="Kelly R.M."/>
        </authorList>
    </citation>
    <scope>NUCLEOTIDE SEQUENCE [LARGE SCALE GENOMIC DNA]</scope>
    <source>
        <strain evidence="1 2">DSM 1651</strain>
    </source>
</reference>
<evidence type="ECO:0000313" key="2">
    <source>
        <dbReference type="Proteomes" id="UP000248044"/>
    </source>
</evidence>
<dbReference type="RefSeq" id="WP_110270077.1">
    <property type="nucleotide sequence ID" value="NZ_CP029289.2"/>
</dbReference>